<evidence type="ECO:0000313" key="9">
    <source>
        <dbReference type="EMBL" id="KRN28730.1"/>
    </source>
</evidence>
<dbReference type="InterPro" id="IPR036095">
    <property type="entry name" value="PTS_EIIB-like_sf"/>
</dbReference>
<keyword evidence="2" id="KW-0597">Phosphoprotein</keyword>
<keyword evidence="11" id="KW-1185">Reference proteome</keyword>
<keyword evidence="4" id="KW-0808">Transferase</keyword>
<keyword evidence="1" id="KW-0813">Transport</keyword>
<dbReference type="PROSITE" id="PS51100">
    <property type="entry name" value="PTS_EIIB_TYPE_3"/>
    <property type="match status" value="1"/>
</dbReference>
<sequence length="82" mass="9022">MQKAAAARHLDATVFARGFGAIPQAYRKSHPDVILLGPQVRYVLRSVQKEVPVPVAVINMTDYGMMDGEKVLTQALDLLSQK</sequence>
<evidence type="ECO:0000256" key="3">
    <source>
        <dbReference type="ARBA" id="ARBA00022597"/>
    </source>
</evidence>
<protein>
    <recommendedName>
        <fullName evidence="8">PTS EIIB type-3 domain-containing protein</fullName>
    </recommendedName>
</protein>
<dbReference type="EMBL" id="JQAT01000002">
    <property type="protein sequence ID" value="KRN28730.1"/>
    <property type="molecule type" value="Genomic_DNA"/>
</dbReference>
<dbReference type="InterPro" id="IPR003501">
    <property type="entry name" value="PTS_EIIB_2/3"/>
</dbReference>
<accession>A0A0R2FU43</accession>
<dbReference type="STRING" id="81857.IV38_GL000934"/>
<gene>
    <name evidence="9" type="ORF">IV38_GL000934</name>
    <name evidence="10" type="ORF">IV40_GL000919</name>
</gene>
<name>A0A0R2FU43_9LACO</name>
<dbReference type="EMBL" id="JQAZ01000002">
    <property type="protein sequence ID" value="KRN32860.1"/>
    <property type="molecule type" value="Genomic_DNA"/>
</dbReference>
<evidence type="ECO:0000256" key="1">
    <source>
        <dbReference type="ARBA" id="ARBA00022448"/>
    </source>
</evidence>
<evidence type="ECO:0000259" key="8">
    <source>
        <dbReference type="PROSITE" id="PS51100"/>
    </source>
</evidence>
<feature type="domain" description="PTS EIIB type-3" evidence="8">
    <location>
        <begin position="1"/>
        <end position="82"/>
    </location>
</feature>
<evidence type="ECO:0000313" key="12">
    <source>
        <dbReference type="Proteomes" id="UP000051751"/>
    </source>
</evidence>
<dbReference type="PATRIC" id="fig|81857.3.peg.938"/>
<keyword evidence="5" id="KW-0598">Phosphotransferase system</keyword>
<evidence type="ECO:0000256" key="5">
    <source>
        <dbReference type="ARBA" id="ARBA00022683"/>
    </source>
</evidence>
<dbReference type="AlphaFoldDB" id="A0A0R2FU43"/>
<evidence type="ECO:0000256" key="4">
    <source>
        <dbReference type="ARBA" id="ARBA00022679"/>
    </source>
</evidence>
<dbReference type="SUPFAM" id="SSF52794">
    <property type="entry name" value="PTS system IIB component-like"/>
    <property type="match status" value="1"/>
</dbReference>
<dbReference type="GO" id="GO:0016301">
    <property type="term" value="F:kinase activity"/>
    <property type="evidence" value="ECO:0007669"/>
    <property type="project" value="UniProtKB-KW"/>
</dbReference>
<evidence type="ECO:0000256" key="7">
    <source>
        <dbReference type="PROSITE-ProRule" id="PRU00423"/>
    </source>
</evidence>
<organism evidence="9 12">
    <name type="scientific">Lactobacillus selangorensis</name>
    <dbReference type="NCBI Taxonomy" id="81857"/>
    <lineage>
        <taxon>Bacteria</taxon>
        <taxon>Bacillati</taxon>
        <taxon>Bacillota</taxon>
        <taxon>Bacilli</taxon>
        <taxon>Lactobacillales</taxon>
        <taxon>Lactobacillaceae</taxon>
        <taxon>Lactobacillus</taxon>
    </lineage>
</organism>
<dbReference type="Gene3D" id="3.40.50.2300">
    <property type="match status" value="1"/>
</dbReference>
<dbReference type="GO" id="GO:0009401">
    <property type="term" value="P:phosphoenolpyruvate-dependent sugar phosphotransferase system"/>
    <property type="evidence" value="ECO:0007669"/>
    <property type="project" value="UniProtKB-KW"/>
</dbReference>
<reference evidence="11 12" key="1">
    <citation type="journal article" date="2015" name="Genome Announc.">
        <title>Expanding the biotechnology potential of lactobacilli through comparative genomics of 213 strains and associated genera.</title>
        <authorList>
            <person name="Sun Z."/>
            <person name="Harris H.M."/>
            <person name="McCann A."/>
            <person name="Guo C."/>
            <person name="Argimon S."/>
            <person name="Zhang W."/>
            <person name="Yang X."/>
            <person name="Jeffery I.B."/>
            <person name="Cooney J.C."/>
            <person name="Kagawa T.F."/>
            <person name="Liu W."/>
            <person name="Song Y."/>
            <person name="Salvetti E."/>
            <person name="Wrobel A."/>
            <person name="Rasinkangas P."/>
            <person name="Parkhill J."/>
            <person name="Rea M.C."/>
            <person name="O'Sullivan O."/>
            <person name="Ritari J."/>
            <person name="Douillard F.P."/>
            <person name="Paul Ross R."/>
            <person name="Yang R."/>
            <person name="Briner A.E."/>
            <person name="Felis G.E."/>
            <person name="de Vos W.M."/>
            <person name="Barrangou R."/>
            <person name="Klaenhammer T.R."/>
            <person name="Caufield P.W."/>
            <person name="Cui Y."/>
            <person name="Zhang H."/>
            <person name="O'Toole P.W."/>
        </authorList>
    </citation>
    <scope>NUCLEOTIDE SEQUENCE [LARGE SCALE GENOMIC DNA]</scope>
    <source>
        <strain evidence="9 12">ATCC BAA-66</strain>
        <strain evidence="10 11">DSM 13344</strain>
    </source>
</reference>
<dbReference type="Pfam" id="PF02302">
    <property type="entry name" value="PTS_IIB"/>
    <property type="match status" value="1"/>
</dbReference>
<comment type="caution">
    <text evidence="9">The sequence shown here is derived from an EMBL/GenBank/DDBJ whole genome shotgun (WGS) entry which is preliminary data.</text>
</comment>
<keyword evidence="3" id="KW-0762">Sugar transport</keyword>
<evidence type="ECO:0000313" key="11">
    <source>
        <dbReference type="Proteomes" id="UP000051645"/>
    </source>
</evidence>
<dbReference type="PANTHER" id="PTHR34581:SF2">
    <property type="entry name" value="PTS SYSTEM N,N'-DIACETYLCHITOBIOSE-SPECIFIC EIIB COMPONENT"/>
    <property type="match status" value="1"/>
</dbReference>
<dbReference type="PANTHER" id="PTHR34581">
    <property type="entry name" value="PTS SYSTEM N,N'-DIACETYLCHITOBIOSE-SPECIFIC EIIB COMPONENT"/>
    <property type="match status" value="1"/>
</dbReference>
<evidence type="ECO:0000256" key="2">
    <source>
        <dbReference type="ARBA" id="ARBA00022553"/>
    </source>
</evidence>
<dbReference type="InterPro" id="IPR013012">
    <property type="entry name" value="PTS_EIIB_3"/>
</dbReference>
<dbReference type="Proteomes" id="UP000051751">
    <property type="component" value="Unassembled WGS sequence"/>
</dbReference>
<proteinExistence type="predicted"/>
<evidence type="ECO:0000313" key="10">
    <source>
        <dbReference type="EMBL" id="KRN32860.1"/>
    </source>
</evidence>
<keyword evidence="6" id="KW-0418">Kinase</keyword>
<dbReference type="Proteomes" id="UP000051645">
    <property type="component" value="Unassembled WGS sequence"/>
</dbReference>
<evidence type="ECO:0000256" key="6">
    <source>
        <dbReference type="ARBA" id="ARBA00022777"/>
    </source>
</evidence>
<dbReference type="InterPro" id="IPR051819">
    <property type="entry name" value="PTS_sugar-specific_EIIB"/>
</dbReference>
<comment type="caution">
    <text evidence="7">Lacks conserved residue(s) required for the propagation of feature annotation.</text>
</comment>
<dbReference type="GO" id="GO:0008982">
    <property type="term" value="F:protein-N(PI)-phosphohistidine-sugar phosphotransferase activity"/>
    <property type="evidence" value="ECO:0007669"/>
    <property type="project" value="InterPro"/>
</dbReference>